<dbReference type="AlphaFoldDB" id="A0A382PL42"/>
<dbReference type="GO" id="GO:0016491">
    <property type="term" value="F:oxidoreductase activity"/>
    <property type="evidence" value="ECO:0007669"/>
    <property type="project" value="InterPro"/>
</dbReference>
<reference evidence="2" key="1">
    <citation type="submission" date="2018-05" db="EMBL/GenBank/DDBJ databases">
        <authorList>
            <person name="Lanie J.A."/>
            <person name="Ng W.-L."/>
            <person name="Kazmierczak K.M."/>
            <person name="Andrzejewski T.M."/>
            <person name="Davidsen T.M."/>
            <person name="Wayne K.J."/>
            <person name="Tettelin H."/>
            <person name="Glass J.I."/>
            <person name="Rusch D."/>
            <person name="Podicherti R."/>
            <person name="Tsui H.-C.T."/>
            <person name="Winkler M.E."/>
        </authorList>
    </citation>
    <scope>NUCLEOTIDE SEQUENCE</scope>
</reference>
<feature type="domain" description="NADP-dependent oxidoreductase" evidence="1">
    <location>
        <begin position="2"/>
        <end position="139"/>
    </location>
</feature>
<sequence length="145" mass="16638">MLLEKALSLGITHFDTSPYYGYGLSEVELGKMLKGQRNDITISTKVGLYPPKNTSYNLFNIWTRKAIGKFYSKLSKPEIDWSVKVANLSLEQSLKRLNTDYVDFLFLHEPNMIIIETEEFTKWIEELIKQGKIRHGGLAGLPKLI</sequence>
<dbReference type="InterPro" id="IPR036812">
    <property type="entry name" value="NAD(P)_OxRdtase_dom_sf"/>
</dbReference>
<proteinExistence type="predicted"/>
<dbReference type="EMBL" id="UINC01108190">
    <property type="protein sequence ID" value="SVC74104.1"/>
    <property type="molecule type" value="Genomic_DNA"/>
</dbReference>
<evidence type="ECO:0000259" key="1">
    <source>
        <dbReference type="Pfam" id="PF00248"/>
    </source>
</evidence>
<protein>
    <recommendedName>
        <fullName evidence="1">NADP-dependent oxidoreductase domain-containing protein</fullName>
    </recommendedName>
</protein>
<dbReference type="Gene3D" id="3.20.20.100">
    <property type="entry name" value="NADP-dependent oxidoreductase domain"/>
    <property type="match status" value="1"/>
</dbReference>
<dbReference type="SUPFAM" id="SSF51430">
    <property type="entry name" value="NAD(P)-linked oxidoreductase"/>
    <property type="match status" value="1"/>
</dbReference>
<dbReference type="Pfam" id="PF00248">
    <property type="entry name" value="Aldo_ket_red"/>
    <property type="match status" value="1"/>
</dbReference>
<name>A0A382PL42_9ZZZZ</name>
<feature type="non-terminal residue" evidence="2">
    <location>
        <position position="145"/>
    </location>
</feature>
<accession>A0A382PL42</accession>
<gene>
    <name evidence="2" type="ORF">METZ01_LOCUS326958</name>
</gene>
<organism evidence="2">
    <name type="scientific">marine metagenome</name>
    <dbReference type="NCBI Taxonomy" id="408172"/>
    <lineage>
        <taxon>unclassified sequences</taxon>
        <taxon>metagenomes</taxon>
        <taxon>ecological metagenomes</taxon>
    </lineage>
</organism>
<evidence type="ECO:0000313" key="2">
    <source>
        <dbReference type="EMBL" id="SVC74104.1"/>
    </source>
</evidence>
<dbReference type="GO" id="GO:0005829">
    <property type="term" value="C:cytosol"/>
    <property type="evidence" value="ECO:0007669"/>
    <property type="project" value="TreeGrafter"/>
</dbReference>
<dbReference type="InterPro" id="IPR023210">
    <property type="entry name" value="NADP_OxRdtase_dom"/>
</dbReference>
<dbReference type="PANTHER" id="PTHR42686:SF1">
    <property type="entry name" value="GH17980P-RELATED"/>
    <property type="match status" value="1"/>
</dbReference>
<dbReference type="InterPro" id="IPR020471">
    <property type="entry name" value="AKR"/>
</dbReference>
<dbReference type="PANTHER" id="PTHR42686">
    <property type="entry name" value="GH17980P-RELATED"/>
    <property type="match status" value="1"/>
</dbReference>